<gene>
    <name evidence="1" type="ORF">ENSA5_51670</name>
</gene>
<keyword evidence="2" id="KW-1185">Reference proteome</keyword>
<dbReference type="OrthoDB" id="5531726at2"/>
<evidence type="ECO:0000313" key="2">
    <source>
        <dbReference type="Proteomes" id="UP000237968"/>
    </source>
</evidence>
<dbReference type="Proteomes" id="UP000237968">
    <property type="component" value="Unassembled WGS sequence"/>
</dbReference>
<organism evidence="1 2">
    <name type="scientific">Enhygromyxa salina</name>
    <dbReference type="NCBI Taxonomy" id="215803"/>
    <lineage>
        <taxon>Bacteria</taxon>
        <taxon>Pseudomonadati</taxon>
        <taxon>Myxococcota</taxon>
        <taxon>Polyangia</taxon>
        <taxon>Nannocystales</taxon>
        <taxon>Nannocystaceae</taxon>
        <taxon>Enhygromyxa</taxon>
    </lineage>
</organism>
<dbReference type="EMBL" id="PVNK01000225">
    <property type="protein sequence ID" value="PRP92073.1"/>
    <property type="molecule type" value="Genomic_DNA"/>
</dbReference>
<proteinExistence type="predicted"/>
<reference evidence="1 2" key="1">
    <citation type="submission" date="2018-03" db="EMBL/GenBank/DDBJ databases">
        <title>Draft Genome Sequences of the Obligatory Marine Myxobacteria Enhygromyxa salina SWB005.</title>
        <authorList>
            <person name="Poehlein A."/>
            <person name="Moghaddam J.A."/>
            <person name="Harms H."/>
            <person name="Alanjari M."/>
            <person name="Koenig G.M."/>
            <person name="Daniel R."/>
            <person name="Schaeberle T.F."/>
        </authorList>
    </citation>
    <scope>NUCLEOTIDE SEQUENCE [LARGE SCALE GENOMIC DNA]</scope>
    <source>
        <strain evidence="1 2">SWB005</strain>
    </source>
</reference>
<protein>
    <submittedName>
        <fullName evidence="1">Uncharacterized protein</fullName>
    </submittedName>
</protein>
<name>A0A2S9XGT2_9BACT</name>
<dbReference type="RefSeq" id="WP_106394402.1">
    <property type="nucleotide sequence ID" value="NZ_PVNK01000225.1"/>
</dbReference>
<sequence length="153" mass="16984">MNFVVINDKLAPIRILRQVEAVSDAEFAEFLANERAFKLREVARGGRWVEVVDYGRCPGLTPVQQRMCAEWLATSLPMIASATIGVAVTVPPEFLAQGERFTDQFDRVGIPSRICSTLDGALRWALERCYDEDVSIAPDLVFGGVDAFRTVFA</sequence>
<dbReference type="AlphaFoldDB" id="A0A2S9XGT2"/>
<comment type="caution">
    <text evidence="1">The sequence shown here is derived from an EMBL/GenBank/DDBJ whole genome shotgun (WGS) entry which is preliminary data.</text>
</comment>
<accession>A0A2S9XGT2</accession>
<evidence type="ECO:0000313" key="1">
    <source>
        <dbReference type="EMBL" id="PRP92073.1"/>
    </source>
</evidence>